<comment type="caution">
    <text evidence="1">The sequence shown here is derived from an EMBL/GenBank/DDBJ whole genome shotgun (WGS) entry which is preliminary data.</text>
</comment>
<evidence type="ECO:0000313" key="2">
    <source>
        <dbReference type="Proteomes" id="UP000826195"/>
    </source>
</evidence>
<protein>
    <submittedName>
        <fullName evidence="1">Uncharacterized protein</fullName>
    </submittedName>
</protein>
<sequence>MNVLNLNPSWSVCRSHALLCVFSRENSERSVFCSVACMSIRKREHWDFIAPLRWTAFIFMELTLEAGCGSNKRSRNRPHKCPSIMLKYIGSGSPSPVGPLQPSGDNPLHYAASRPIDILA</sequence>
<evidence type="ECO:0000313" key="1">
    <source>
        <dbReference type="EMBL" id="KAH0546108.1"/>
    </source>
</evidence>
<dbReference type="AlphaFoldDB" id="A0AAV7I9M4"/>
<gene>
    <name evidence="1" type="ORF">KQX54_006624</name>
</gene>
<keyword evidence="2" id="KW-1185">Reference proteome</keyword>
<dbReference type="EMBL" id="JAHXZJ010002237">
    <property type="protein sequence ID" value="KAH0546108.1"/>
    <property type="molecule type" value="Genomic_DNA"/>
</dbReference>
<dbReference type="Proteomes" id="UP000826195">
    <property type="component" value="Unassembled WGS sequence"/>
</dbReference>
<name>A0AAV7I9M4_COTGL</name>
<proteinExistence type="predicted"/>
<reference evidence="1 2" key="1">
    <citation type="journal article" date="2021" name="J. Hered.">
        <title>A chromosome-level genome assembly of the parasitoid wasp, Cotesia glomerata (Hymenoptera: Braconidae).</title>
        <authorList>
            <person name="Pinto B.J."/>
            <person name="Weis J.J."/>
            <person name="Gamble T."/>
            <person name="Ode P.J."/>
            <person name="Paul R."/>
            <person name="Zaspel J.M."/>
        </authorList>
    </citation>
    <scope>NUCLEOTIDE SEQUENCE [LARGE SCALE GENOMIC DNA]</scope>
    <source>
        <strain evidence="1">CgM1</strain>
    </source>
</reference>
<accession>A0AAV7I9M4</accession>
<organism evidence="1 2">
    <name type="scientific">Cotesia glomerata</name>
    <name type="common">Lepidopteran parasitic wasp</name>
    <name type="synonym">Apanteles glomeratus</name>
    <dbReference type="NCBI Taxonomy" id="32391"/>
    <lineage>
        <taxon>Eukaryota</taxon>
        <taxon>Metazoa</taxon>
        <taxon>Ecdysozoa</taxon>
        <taxon>Arthropoda</taxon>
        <taxon>Hexapoda</taxon>
        <taxon>Insecta</taxon>
        <taxon>Pterygota</taxon>
        <taxon>Neoptera</taxon>
        <taxon>Endopterygota</taxon>
        <taxon>Hymenoptera</taxon>
        <taxon>Apocrita</taxon>
        <taxon>Ichneumonoidea</taxon>
        <taxon>Braconidae</taxon>
        <taxon>Microgastrinae</taxon>
        <taxon>Cotesia</taxon>
    </lineage>
</organism>